<proteinExistence type="predicted"/>
<evidence type="ECO:0000313" key="3">
    <source>
        <dbReference type="Proteomes" id="UP000186720"/>
    </source>
</evidence>
<dbReference type="EMBL" id="MPPL01000001">
    <property type="protein sequence ID" value="OKS88009.1"/>
    <property type="molecule type" value="Genomic_DNA"/>
</dbReference>
<evidence type="ECO:0008006" key="4">
    <source>
        <dbReference type="Google" id="ProtNLM"/>
    </source>
</evidence>
<name>A0A1Q6A1X3_9SPHI</name>
<dbReference type="Proteomes" id="UP000186720">
    <property type="component" value="Unassembled WGS sequence"/>
</dbReference>
<gene>
    <name evidence="2" type="ORF">RG47T_3473</name>
</gene>
<keyword evidence="1" id="KW-0732">Signal</keyword>
<accession>A0A1Q6A1X3</accession>
<evidence type="ECO:0000256" key="1">
    <source>
        <dbReference type="SAM" id="SignalP"/>
    </source>
</evidence>
<dbReference type="RefSeq" id="WP_074490536.1">
    <property type="nucleotide sequence ID" value="NZ_FPAM01000027.1"/>
</dbReference>
<evidence type="ECO:0000313" key="2">
    <source>
        <dbReference type="EMBL" id="OKS88009.1"/>
    </source>
</evidence>
<dbReference type="STRING" id="1302689.RG47T_3473"/>
<reference evidence="2 3" key="1">
    <citation type="submission" date="2016-11" db="EMBL/GenBank/DDBJ databases">
        <title>Whole Genome Sequencing of Mucilaginibacter polytrichastri RG4-7(T) isolated from the moss sample.</title>
        <authorList>
            <person name="Li Y."/>
        </authorList>
    </citation>
    <scope>NUCLEOTIDE SEQUENCE [LARGE SCALE GENOMIC DNA]</scope>
    <source>
        <strain evidence="2 3">RG4-7</strain>
    </source>
</reference>
<dbReference type="AlphaFoldDB" id="A0A1Q6A1X3"/>
<dbReference type="OrthoDB" id="5873496at2"/>
<organism evidence="2 3">
    <name type="scientific">Mucilaginibacter polytrichastri</name>
    <dbReference type="NCBI Taxonomy" id="1302689"/>
    <lineage>
        <taxon>Bacteria</taxon>
        <taxon>Pseudomonadati</taxon>
        <taxon>Bacteroidota</taxon>
        <taxon>Sphingobacteriia</taxon>
        <taxon>Sphingobacteriales</taxon>
        <taxon>Sphingobacteriaceae</taxon>
        <taxon>Mucilaginibacter</taxon>
    </lineage>
</organism>
<keyword evidence="3" id="KW-1185">Reference proteome</keyword>
<comment type="caution">
    <text evidence="2">The sequence shown here is derived from an EMBL/GenBank/DDBJ whole genome shotgun (WGS) entry which is preliminary data.</text>
</comment>
<protein>
    <recommendedName>
        <fullName evidence="4">DUF4177 domain-containing protein</fullName>
    </recommendedName>
</protein>
<feature type="chain" id="PRO_5010378937" description="DUF4177 domain-containing protein" evidence="1">
    <location>
        <begin position="19"/>
        <end position="106"/>
    </location>
</feature>
<sequence>MKKMFNLLLLASPFYALAQTDLTQSLQREKFCLVYVYPVGAKYEVAIDDVATRQGKNKEAMQFDAVDDILNYMARHGWVLSTSASNIIKRGTTSNFVLIYKQLLHN</sequence>
<feature type="signal peptide" evidence="1">
    <location>
        <begin position="1"/>
        <end position="18"/>
    </location>
</feature>